<gene>
    <name evidence="3" type="ORF">CAUJ_LOCUS5598</name>
</gene>
<sequence length="105" mass="11314">MRKLLGLLLLCAGAAARNRPSTYDSNYPSYIDQMCRAYCDKNPVLPKSGRPQFPPPPPPTRPGPPPTIIVSPPSPPRIIVSPPTPPRIIISPPTPPGTPPHNPWG</sequence>
<dbReference type="EMBL" id="CAJGYM010000011">
    <property type="protein sequence ID" value="CAD6189679.1"/>
    <property type="molecule type" value="Genomic_DNA"/>
</dbReference>
<proteinExistence type="predicted"/>
<feature type="region of interest" description="Disordered" evidence="1">
    <location>
        <begin position="41"/>
        <end position="105"/>
    </location>
</feature>
<comment type="caution">
    <text evidence="3">The sequence shown here is derived from an EMBL/GenBank/DDBJ whole genome shotgun (WGS) entry which is preliminary data.</text>
</comment>
<evidence type="ECO:0000313" key="4">
    <source>
        <dbReference type="Proteomes" id="UP000835052"/>
    </source>
</evidence>
<organism evidence="3 4">
    <name type="scientific">Caenorhabditis auriculariae</name>
    <dbReference type="NCBI Taxonomy" id="2777116"/>
    <lineage>
        <taxon>Eukaryota</taxon>
        <taxon>Metazoa</taxon>
        <taxon>Ecdysozoa</taxon>
        <taxon>Nematoda</taxon>
        <taxon>Chromadorea</taxon>
        <taxon>Rhabditida</taxon>
        <taxon>Rhabditina</taxon>
        <taxon>Rhabditomorpha</taxon>
        <taxon>Rhabditoidea</taxon>
        <taxon>Rhabditidae</taxon>
        <taxon>Peloderinae</taxon>
        <taxon>Caenorhabditis</taxon>
    </lineage>
</organism>
<feature type="signal peptide" evidence="2">
    <location>
        <begin position="1"/>
        <end position="16"/>
    </location>
</feature>
<evidence type="ECO:0000313" key="3">
    <source>
        <dbReference type="EMBL" id="CAD6189679.1"/>
    </source>
</evidence>
<dbReference type="AlphaFoldDB" id="A0A8S1H1P7"/>
<feature type="compositionally biased region" description="Pro residues" evidence="1">
    <location>
        <begin position="52"/>
        <end position="105"/>
    </location>
</feature>
<keyword evidence="2" id="KW-0732">Signal</keyword>
<accession>A0A8S1H1P7</accession>
<keyword evidence="4" id="KW-1185">Reference proteome</keyword>
<evidence type="ECO:0000256" key="2">
    <source>
        <dbReference type="SAM" id="SignalP"/>
    </source>
</evidence>
<name>A0A8S1H1P7_9PELO</name>
<protein>
    <submittedName>
        <fullName evidence="3">Uncharacterized protein</fullName>
    </submittedName>
</protein>
<reference evidence="3" key="1">
    <citation type="submission" date="2020-10" db="EMBL/GenBank/DDBJ databases">
        <authorList>
            <person name="Kikuchi T."/>
        </authorList>
    </citation>
    <scope>NUCLEOTIDE SEQUENCE</scope>
    <source>
        <strain evidence="3">NKZ352</strain>
    </source>
</reference>
<dbReference type="Proteomes" id="UP000835052">
    <property type="component" value="Unassembled WGS sequence"/>
</dbReference>
<evidence type="ECO:0000256" key="1">
    <source>
        <dbReference type="SAM" id="MobiDB-lite"/>
    </source>
</evidence>
<feature type="chain" id="PRO_5035870221" evidence="2">
    <location>
        <begin position="17"/>
        <end position="105"/>
    </location>
</feature>